<reference evidence="3 4" key="1">
    <citation type="submission" date="2023-08" db="EMBL/GenBank/DDBJ databases">
        <title>Black Yeasts Isolated from many extreme environments.</title>
        <authorList>
            <person name="Coleine C."/>
            <person name="Stajich J.E."/>
            <person name="Selbmann L."/>
        </authorList>
    </citation>
    <scope>NUCLEOTIDE SEQUENCE [LARGE SCALE GENOMIC DNA]</scope>
    <source>
        <strain evidence="3 4">CCFEE 5885</strain>
    </source>
</reference>
<dbReference type="InterPro" id="IPR015942">
    <property type="entry name" value="Asp/Glu/hydantoin_racemase"/>
</dbReference>
<evidence type="ECO:0000256" key="1">
    <source>
        <dbReference type="ARBA" id="ARBA00038414"/>
    </source>
</evidence>
<evidence type="ECO:0008006" key="5">
    <source>
        <dbReference type="Google" id="ProtNLM"/>
    </source>
</evidence>
<name>A0ABR0KHT5_9EURO</name>
<keyword evidence="4" id="KW-1185">Reference proteome</keyword>
<dbReference type="PANTHER" id="PTHR28047">
    <property type="entry name" value="PROTEIN DCG1"/>
    <property type="match status" value="1"/>
</dbReference>
<feature type="compositionally biased region" description="Acidic residues" evidence="2">
    <location>
        <begin position="38"/>
        <end position="52"/>
    </location>
</feature>
<evidence type="ECO:0000313" key="3">
    <source>
        <dbReference type="EMBL" id="KAK5095567.1"/>
    </source>
</evidence>
<gene>
    <name evidence="3" type="ORF">LTR24_003038</name>
</gene>
<dbReference type="Pfam" id="PF01177">
    <property type="entry name" value="Asp_Glu_race"/>
    <property type="match status" value="1"/>
</dbReference>
<evidence type="ECO:0000256" key="2">
    <source>
        <dbReference type="SAM" id="MobiDB-lite"/>
    </source>
</evidence>
<proteinExistence type="inferred from homology"/>
<feature type="compositionally biased region" description="Low complexity" evidence="2">
    <location>
        <begin position="209"/>
        <end position="226"/>
    </location>
</feature>
<dbReference type="EMBL" id="JAVRRG010000027">
    <property type="protein sequence ID" value="KAK5095567.1"/>
    <property type="molecule type" value="Genomic_DNA"/>
</dbReference>
<accession>A0ABR0KHT5</accession>
<organism evidence="3 4">
    <name type="scientific">Lithohypha guttulata</name>
    <dbReference type="NCBI Taxonomy" id="1690604"/>
    <lineage>
        <taxon>Eukaryota</taxon>
        <taxon>Fungi</taxon>
        <taxon>Dikarya</taxon>
        <taxon>Ascomycota</taxon>
        <taxon>Pezizomycotina</taxon>
        <taxon>Eurotiomycetes</taxon>
        <taxon>Chaetothyriomycetidae</taxon>
        <taxon>Chaetothyriales</taxon>
        <taxon>Trichomeriaceae</taxon>
        <taxon>Lithohypha</taxon>
    </lineage>
</organism>
<dbReference type="InterPro" id="IPR052186">
    <property type="entry name" value="Hydantoin_racemase-like"/>
</dbReference>
<comment type="caution">
    <text evidence="3">The sequence shown here is derived from an EMBL/GenBank/DDBJ whole genome shotgun (WGS) entry which is preliminary data.</text>
</comment>
<feature type="region of interest" description="Disordered" evidence="2">
    <location>
        <begin position="186"/>
        <end position="242"/>
    </location>
</feature>
<comment type="similarity">
    <text evidence="1">Belongs to the HyuE racemase family.</text>
</comment>
<dbReference type="Proteomes" id="UP001345013">
    <property type="component" value="Unassembled WGS sequence"/>
</dbReference>
<feature type="region of interest" description="Disordered" evidence="2">
    <location>
        <begin position="1"/>
        <end position="155"/>
    </location>
</feature>
<evidence type="ECO:0000313" key="4">
    <source>
        <dbReference type="Proteomes" id="UP001345013"/>
    </source>
</evidence>
<sequence length="509" mass="54554">MAEAPKAPVRPWTPTERPGDASYTSPVVFHGDHRVAGEEDDSDSDGSWEEENVLQSALSPGGKEVIDAAASPPQPLRFRSSYALRDDASASAPEIPVYQPYRQSQAPSALRDVPHSLRPQRSSQALNVERGDRLPPNNPYRLSLNFEATSTDDVPALRTKASSEAFKKQHNDSRLPSNNPYRLSQAMRSESTEGLLVRPQRISQPPPTGSTVPPTTTQQPATQASQPAPPTSKPTLQSQPSARAPVIEANDDLPSITGTTTRPISILLINPNSTKSMTTRCLESIASTVPPNVTVYGFTAPRPAPTAIESQTDAIMSTAACVKAILPIAGKYDAFLVACFSHHPLIAALREQVMQPVIGIMEASLYASRMCGGKLGIVTTGVRSSLLHHTSVKNVYGLGAFSVGTESSRLSVLELESREPEEVQERIAFAARRLQARGADCICLGCAGMTDLQRVCQDAVGMHDRLAMVVDGVAMGVHFLVGLVRENLGTAKGGGYNTASGHKALRQDR</sequence>
<dbReference type="PANTHER" id="PTHR28047:SF6">
    <property type="entry name" value="CN HYDROLASE DOMAIN-CONTAINING PROTEIN"/>
    <property type="match status" value="1"/>
</dbReference>
<protein>
    <recommendedName>
        <fullName evidence="5">Hydantoin racemase</fullName>
    </recommendedName>
</protein>
<dbReference type="Gene3D" id="3.40.50.12500">
    <property type="match status" value="1"/>
</dbReference>
<dbReference type="InterPro" id="IPR053714">
    <property type="entry name" value="Iso_Racemase_Enz_sf"/>
</dbReference>